<name>A0ABU8DXA2_9ACTN</name>
<evidence type="ECO:0000313" key="2">
    <source>
        <dbReference type="Proteomes" id="UP001361570"/>
    </source>
</evidence>
<evidence type="ECO:0008006" key="3">
    <source>
        <dbReference type="Google" id="ProtNLM"/>
    </source>
</evidence>
<comment type="caution">
    <text evidence="1">The sequence shown here is derived from an EMBL/GenBank/DDBJ whole genome shotgun (WGS) entry which is preliminary data.</text>
</comment>
<sequence>MAPVHGVGRAAAFAAAAEDVVDDLAAGHGYEAAVVSRMTDRTWTGLAARSGGRATSVGRVLPVEHTACHHLLVDHWPVVERDLHQHADPALRSVAERYGVSAYGGAALLGPDGRRLGSVYGYSSDARDDVDADRFATRLAVAAADLGRRLTSALEAAADERRAAHDRARASADGVTGLPDRRGWGLFLQEEGVRAGRLGEDMSVVLLDVGLVRTVRGVRRAGDVLREALGDLGVSRVSGRQFGVVAGGPGDADPAEVAATAQAALRAAGYTATSGWALRDPLEGAVGTWWRAEDALLRVRAATAAG</sequence>
<organism evidence="1 2">
    <name type="scientific">Klenkia sesuvii</name>
    <dbReference type="NCBI Taxonomy" id="3103137"/>
    <lineage>
        <taxon>Bacteria</taxon>
        <taxon>Bacillati</taxon>
        <taxon>Actinomycetota</taxon>
        <taxon>Actinomycetes</taxon>
        <taxon>Geodermatophilales</taxon>
        <taxon>Geodermatophilaceae</taxon>
        <taxon>Klenkia</taxon>
    </lineage>
</organism>
<gene>
    <name evidence="1" type="ORF">TEK04_17245</name>
</gene>
<dbReference type="RefSeq" id="WP_336405590.1">
    <property type="nucleotide sequence ID" value="NZ_JBAPLU010000021.1"/>
</dbReference>
<accession>A0ABU8DXA2</accession>
<dbReference type="Proteomes" id="UP001361570">
    <property type="component" value="Unassembled WGS sequence"/>
</dbReference>
<evidence type="ECO:0000313" key="1">
    <source>
        <dbReference type="EMBL" id="MEI4273470.1"/>
    </source>
</evidence>
<dbReference type="SUPFAM" id="SSF55781">
    <property type="entry name" value="GAF domain-like"/>
    <property type="match status" value="1"/>
</dbReference>
<protein>
    <recommendedName>
        <fullName evidence="3">GGDEF domain-containing protein, diguanylate cyclase (C-di-GMP synthetase) or its enzymatically inactive variants</fullName>
    </recommendedName>
</protein>
<reference evidence="1 2" key="1">
    <citation type="submission" date="2024-03" db="EMBL/GenBank/DDBJ databases">
        <title>Draft genome sequence of Klenkia sp. LSe6-5.</title>
        <authorList>
            <person name="Duangmal K."/>
            <person name="Chantavorakit T."/>
        </authorList>
    </citation>
    <scope>NUCLEOTIDE SEQUENCE [LARGE SCALE GENOMIC DNA]</scope>
    <source>
        <strain evidence="1 2">LSe6-5</strain>
    </source>
</reference>
<proteinExistence type="predicted"/>
<dbReference type="EMBL" id="JBAPLU010000021">
    <property type="protein sequence ID" value="MEI4273470.1"/>
    <property type="molecule type" value="Genomic_DNA"/>
</dbReference>
<keyword evidence="2" id="KW-1185">Reference proteome</keyword>